<sequence>MAQKPINQLSAEARAWYPTTTTPASNDAWKDLGDAPTSWPAEILEEPIVLQGDKRTITRPAPGTLPPQSPWPRHRPQFGLAQLMKAKVPTDEKDYRLTIKPAFHGYFDQDTNEMMNNCTCVHTNIWTPPDGSFWLCEICYKGCNMNWELVPIHKVGLANFQHCPACPSCGGRPYRIQAARKCFDCRRVAYFHRLVVKQGAIISSYHAQKFIDNPNSVTEVLLPLLFTLLPSQTL</sequence>
<accession>A0ACC2PKK2</accession>
<gene>
    <name evidence="1" type="ORF">QAD02_019783</name>
</gene>
<dbReference type="Proteomes" id="UP001239111">
    <property type="component" value="Chromosome 1"/>
</dbReference>
<name>A0ACC2PKK2_9HYME</name>
<protein>
    <submittedName>
        <fullName evidence="1">Uncharacterized protein</fullName>
    </submittedName>
</protein>
<evidence type="ECO:0000313" key="2">
    <source>
        <dbReference type="Proteomes" id="UP001239111"/>
    </source>
</evidence>
<keyword evidence="2" id="KW-1185">Reference proteome</keyword>
<organism evidence="1 2">
    <name type="scientific">Eretmocerus hayati</name>
    <dbReference type="NCBI Taxonomy" id="131215"/>
    <lineage>
        <taxon>Eukaryota</taxon>
        <taxon>Metazoa</taxon>
        <taxon>Ecdysozoa</taxon>
        <taxon>Arthropoda</taxon>
        <taxon>Hexapoda</taxon>
        <taxon>Insecta</taxon>
        <taxon>Pterygota</taxon>
        <taxon>Neoptera</taxon>
        <taxon>Endopterygota</taxon>
        <taxon>Hymenoptera</taxon>
        <taxon>Apocrita</taxon>
        <taxon>Proctotrupomorpha</taxon>
        <taxon>Chalcidoidea</taxon>
        <taxon>Aphelinidae</taxon>
        <taxon>Aphelininae</taxon>
        <taxon>Eretmocerus</taxon>
    </lineage>
</organism>
<proteinExistence type="predicted"/>
<dbReference type="EMBL" id="CM056741">
    <property type="protein sequence ID" value="KAJ8683991.1"/>
    <property type="molecule type" value="Genomic_DNA"/>
</dbReference>
<reference evidence="1" key="1">
    <citation type="submission" date="2023-04" db="EMBL/GenBank/DDBJ databases">
        <title>A chromosome-level genome assembly of the parasitoid wasp Eretmocerus hayati.</title>
        <authorList>
            <person name="Zhong Y."/>
            <person name="Liu S."/>
            <person name="Liu Y."/>
        </authorList>
    </citation>
    <scope>NUCLEOTIDE SEQUENCE</scope>
    <source>
        <strain evidence="1">ZJU_SS_LIU_2023</strain>
    </source>
</reference>
<evidence type="ECO:0000313" key="1">
    <source>
        <dbReference type="EMBL" id="KAJ8683991.1"/>
    </source>
</evidence>
<comment type="caution">
    <text evidence="1">The sequence shown here is derived from an EMBL/GenBank/DDBJ whole genome shotgun (WGS) entry which is preliminary data.</text>
</comment>